<reference evidence="4" key="1">
    <citation type="submission" date="2022-05" db="EMBL/GenBank/DDBJ databases">
        <title>The Musa troglodytarum L. genome provides insights into the mechanism of non-climacteric behaviour and enrichment of carotenoids.</title>
        <authorList>
            <person name="Wang J."/>
        </authorList>
    </citation>
    <scope>NUCLEOTIDE SEQUENCE</scope>
    <source>
        <tissue evidence="4">Leaf</tissue>
    </source>
</reference>
<dbReference type="PROSITE" id="PS51272">
    <property type="entry name" value="SLH"/>
    <property type="match status" value="1"/>
</dbReference>
<keyword evidence="1" id="KW-0175">Coiled coil</keyword>
<dbReference type="EMBL" id="CP097503">
    <property type="protein sequence ID" value="URD82999.1"/>
    <property type="molecule type" value="Genomic_DNA"/>
</dbReference>
<feature type="domain" description="SLH" evidence="3">
    <location>
        <begin position="584"/>
        <end position="661"/>
    </location>
</feature>
<evidence type="ECO:0000256" key="1">
    <source>
        <dbReference type="SAM" id="Coils"/>
    </source>
</evidence>
<dbReference type="PANTHER" id="PTHR33740:SF3">
    <property type="entry name" value="GPI-ANCHORED ADHESIN-LIKE PROTEIN"/>
    <property type="match status" value="1"/>
</dbReference>
<name>A0A9E7ES43_9LILI</name>
<sequence length="1035" mass="112962">MEPIKSGFGFLDSPVFRTTRGIHIEGGKERPEKGRGKEKFSSLPVPSRNPTLALDLRDELAELISIMASACRPSCPSSLQIRFGLRCRESPPVLLGVRFRPLDRRFGLVFAAGEAAGGERRGEPWRCSNGSPDSFAGWSAVENGGGKPPEEETFGGVLGAVLAGLLFAAGVAFATLSLTSKSGSGAKQEMQPLSTEQERLINSDTNENLGQDFILPSTINEEASKSISDVEHHMEASLIHNTKSADVGSDATERASDQGDLEMVEDIDKISGPAGFSTSTPELDAHIIDFSPDRSNLKDLVGTTYSETQESVTGDLGITIAHDDLIHLDTVSTNHITNYHDGNTKPAETSNSEVQLDLLVGSDSQVKTDSVDNLDTQTKDVVLNPVSIQEDQGFAQNDMQFPTEVSTSDPPSCDTLESGPLETSMSLDFDQIEQLMLQPDSISFPDEHKLSETGSSVAHFVSTSADPNLKEPDTEFDGQINRSPLSEPQLLNKALSHSGIPAPCHISATQQLSPGKVLVPALVDQVQGQALAALQVLKVIEADVQPGDICTRREYARWLVTASSNLSRKTVSKIYPAMYIDNVTELAFDDVMPEDPDFPCIQGLAEAGLISSKLSRTDLGNTVNDQQDYILFSPESPVSRQDLISWKMATERRQLPEVDINDIYQCCGYIDIHRINPDAWPALVADLSSGGQSITALAFGCTRLFQPDKPITKAQAAIALATGDAAEIVSEELARIEAESLAETAVSADAALLAQVEKDVNANFEKELTKEREKAKALEKLAEEAKLELDRLRAEREEEHNALIKGHAVVESEMEVLSRLRHEVEEQLQSLMSNQLEISFEKDRINKLRKEAESQNQVIAQLQSELEVERKALFMARSWAEEEAKRAREQAKALEEAKERWEGHGTVVVDADLVHDADVGTAVEQPQVDETIQRGESLVEKLKTMAAELRIRSAAVIEKIILKIITLIAALKQQASAASDHTTKLWENVFSKAKSTVDVFHESASGFGSVAADKARRIVEDCKEGVEKITHKFKT</sequence>
<dbReference type="PANTHER" id="PTHR33740">
    <property type="entry name" value="GPI-ANCHORED ADHESIN-LIKE PROTEIN"/>
    <property type="match status" value="1"/>
</dbReference>
<keyword evidence="5" id="KW-1185">Reference proteome</keyword>
<feature type="coiled-coil region" evidence="1">
    <location>
        <begin position="761"/>
        <end position="904"/>
    </location>
</feature>
<organism evidence="4 5">
    <name type="scientific">Musa troglodytarum</name>
    <name type="common">fe'i banana</name>
    <dbReference type="NCBI Taxonomy" id="320322"/>
    <lineage>
        <taxon>Eukaryota</taxon>
        <taxon>Viridiplantae</taxon>
        <taxon>Streptophyta</taxon>
        <taxon>Embryophyta</taxon>
        <taxon>Tracheophyta</taxon>
        <taxon>Spermatophyta</taxon>
        <taxon>Magnoliopsida</taxon>
        <taxon>Liliopsida</taxon>
        <taxon>Zingiberales</taxon>
        <taxon>Musaceae</taxon>
        <taxon>Musa</taxon>
    </lineage>
</organism>
<protein>
    <submittedName>
        <fullName evidence="4">S-layer protein</fullName>
    </submittedName>
</protein>
<evidence type="ECO:0000259" key="3">
    <source>
        <dbReference type="PROSITE" id="PS51272"/>
    </source>
</evidence>
<dbReference type="InterPro" id="IPR001119">
    <property type="entry name" value="SLH_dom"/>
</dbReference>
<gene>
    <name evidence="4" type="ORF">MUK42_19052</name>
</gene>
<feature type="region of interest" description="Disordered" evidence="2">
    <location>
        <begin position="22"/>
        <end position="44"/>
    </location>
</feature>
<dbReference type="Proteomes" id="UP001055439">
    <property type="component" value="Chromosome 10"/>
</dbReference>
<feature type="compositionally biased region" description="Basic and acidic residues" evidence="2">
    <location>
        <begin position="22"/>
        <end position="40"/>
    </location>
</feature>
<dbReference type="AlphaFoldDB" id="A0A9E7ES43"/>
<evidence type="ECO:0000313" key="4">
    <source>
        <dbReference type="EMBL" id="URD82999.1"/>
    </source>
</evidence>
<accession>A0A9E7ES43</accession>
<evidence type="ECO:0000256" key="2">
    <source>
        <dbReference type="SAM" id="MobiDB-lite"/>
    </source>
</evidence>
<dbReference type="OrthoDB" id="2020668at2759"/>
<proteinExistence type="predicted"/>
<evidence type="ECO:0000313" key="5">
    <source>
        <dbReference type="Proteomes" id="UP001055439"/>
    </source>
</evidence>